<keyword evidence="2" id="KW-0408">Iron</keyword>
<keyword evidence="3" id="KW-0411">Iron-sulfur</keyword>
<evidence type="ECO:0000313" key="5">
    <source>
        <dbReference type="EMBL" id="MBA2115518.1"/>
    </source>
</evidence>
<proteinExistence type="predicted"/>
<comment type="caution">
    <text evidence="5">The sequence shown here is derived from an EMBL/GenBank/DDBJ whole genome shotgun (WGS) entry which is preliminary data.</text>
</comment>
<evidence type="ECO:0000256" key="3">
    <source>
        <dbReference type="ARBA" id="ARBA00023014"/>
    </source>
</evidence>
<dbReference type="GO" id="GO:0046872">
    <property type="term" value="F:metal ion binding"/>
    <property type="evidence" value="ECO:0007669"/>
    <property type="project" value="UniProtKB-KW"/>
</dbReference>
<dbReference type="InterPro" id="IPR006638">
    <property type="entry name" value="Elp3/MiaA/NifB-like_rSAM"/>
</dbReference>
<dbReference type="SMART" id="SM00729">
    <property type="entry name" value="Elp3"/>
    <property type="match status" value="1"/>
</dbReference>
<dbReference type="PANTHER" id="PTHR43432:SF3">
    <property type="entry name" value="SLR0285 PROTEIN"/>
    <property type="match status" value="1"/>
</dbReference>
<gene>
    <name evidence="5" type="ORF">HOV93_27000</name>
</gene>
<dbReference type="NCBIfam" id="NF033668">
    <property type="entry name" value="rSAM_PA0069"/>
    <property type="match status" value="1"/>
</dbReference>
<dbReference type="InterPro" id="IPR007197">
    <property type="entry name" value="rSAM"/>
</dbReference>
<dbReference type="GO" id="GO:0003824">
    <property type="term" value="F:catalytic activity"/>
    <property type="evidence" value="ECO:0007669"/>
    <property type="project" value="InterPro"/>
</dbReference>
<organism evidence="5 6">
    <name type="scientific">Bremerella alba</name>
    <dbReference type="NCBI Taxonomy" id="980252"/>
    <lineage>
        <taxon>Bacteria</taxon>
        <taxon>Pseudomonadati</taxon>
        <taxon>Planctomycetota</taxon>
        <taxon>Planctomycetia</taxon>
        <taxon>Pirellulales</taxon>
        <taxon>Pirellulaceae</taxon>
        <taxon>Bremerella</taxon>
    </lineage>
</organism>
<keyword evidence="6" id="KW-1185">Reference proteome</keyword>
<evidence type="ECO:0000256" key="1">
    <source>
        <dbReference type="ARBA" id="ARBA00022723"/>
    </source>
</evidence>
<reference evidence="5 6" key="1">
    <citation type="submission" date="2020-05" db="EMBL/GenBank/DDBJ databases">
        <title>Bremerella alba sp. nov., a novel planctomycete isolated from the surface of the macroalga Fucus spiralis.</title>
        <authorList>
            <person name="Godinho O."/>
            <person name="Botelho R."/>
            <person name="Albuquerque L."/>
            <person name="Wiegand S."/>
            <person name="Da Costa M.S."/>
            <person name="Lobo-Da-Cunha A."/>
            <person name="Jogler C."/>
            <person name="Lage O.M."/>
        </authorList>
    </citation>
    <scope>NUCLEOTIDE SEQUENCE [LARGE SCALE GENOMIC DNA]</scope>
    <source>
        <strain evidence="5 6">FF15</strain>
    </source>
</reference>
<sequence length="377" mass="42398">MYTYGAVIIHLHRWYQAMESARKAVGRGTSENPTNRFERLSVARDLEHLDPTDTQEFAPRKVPTEYFADLTQSLITKNDSPDILFTYSLNPYRGCAHGCSYCYARPYHEFLGLSSGLDFETKIMVKKDAPHLFRNFLRKPIWRCEVIAMSGVTDCYQPAEREFEVTRGCLEVALEARQPMGIITKNALVLRDLDLLSEMARHNLVCVNLSITSLDQKLTRLMEPRTSSPAARLAAVEQLTAAGIPVNVMVAPIVPGLTDSEIPAILEAASQRGAVSAGYTLLRLPHSVKEIFVTWLEEHLPEHAQRVRSRIEACRGGQLTDSRWGTRMRGEGGIAATIAKTFSLFQHRYGLDKRKIPLDTSQFRGPGENGKSQLRMF</sequence>
<dbReference type="AlphaFoldDB" id="A0A7V8V5V1"/>
<dbReference type="PANTHER" id="PTHR43432">
    <property type="entry name" value="SLR0285 PROTEIN"/>
    <property type="match status" value="1"/>
</dbReference>
<evidence type="ECO:0000256" key="2">
    <source>
        <dbReference type="ARBA" id="ARBA00023004"/>
    </source>
</evidence>
<dbReference type="EMBL" id="JABRWO010000007">
    <property type="protein sequence ID" value="MBA2115518.1"/>
    <property type="molecule type" value="Genomic_DNA"/>
</dbReference>
<dbReference type="SUPFAM" id="SSF102114">
    <property type="entry name" value="Radical SAM enzymes"/>
    <property type="match status" value="1"/>
</dbReference>
<keyword evidence="1" id="KW-0479">Metal-binding</keyword>
<feature type="domain" description="Elp3/MiaA/NifB-like radical SAM core" evidence="4">
    <location>
        <begin position="85"/>
        <end position="312"/>
    </location>
</feature>
<evidence type="ECO:0000313" key="6">
    <source>
        <dbReference type="Proteomes" id="UP000551616"/>
    </source>
</evidence>
<name>A0A7V8V5V1_9BACT</name>
<dbReference type="RefSeq" id="WP_235990302.1">
    <property type="nucleotide sequence ID" value="NZ_JABRWO010000007.1"/>
</dbReference>
<dbReference type="Pfam" id="PF04055">
    <property type="entry name" value="Radical_SAM"/>
    <property type="match status" value="1"/>
</dbReference>
<dbReference type="Gene3D" id="3.80.30.30">
    <property type="match status" value="1"/>
</dbReference>
<dbReference type="GO" id="GO:0051536">
    <property type="term" value="F:iron-sulfur cluster binding"/>
    <property type="evidence" value="ECO:0007669"/>
    <property type="project" value="UniProtKB-KW"/>
</dbReference>
<evidence type="ECO:0000259" key="4">
    <source>
        <dbReference type="SMART" id="SM00729"/>
    </source>
</evidence>
<dbReference type="SFLD" id="SFLDS00029">
    <property type="entry name" value="Radical_SAM"/>
    <property type="match status" value="1"/>
</dbReference>
<dbReference type="InterPro" id="IPR058240">
    <property type="entry name" value="rSAM_sf"/>
</dbReference>
<protein>
    <recommendedName>
        <fullName evidence="4">Elp3/MiaA/NifB-like radical SAM core domain-containing protein</fullName>
    </recommendedName>
</protein>
<dbReference type="CDD" id="cd01335">
    <property type="entry name" value="Radical_SAM"/>
    <property type="match status" value="1"/>
</dbReference>
<dbReference type="SFLD" id="SFLDG01084">
    <property type="entry name" value="Uncharacterised_Radical_SAM_Su"/>
    <property type="match status" value="1"/>
</dbReference>
<accession>A0A7V8V5V1</accession>
<dbReference type="Proteomes" id="UP000551616">
    <property type="component" value="Unassembled WGS sequence"/>
</dbReference>
<dbReference type="InterPro" id="IPR040086">
    <property type="entry name" value="MJ0683-like"/>
</dbReference>